<sequence length="159" mass="18827">MAYYLTDGIYSKCATFVKGLSNPLNDKQRYFTDRVAAVRKDVERAFGVLQQRFNIVATPAMVWKKANLADIMFTCIILHNMIIKFQKEQGEETDSLYNLRKPDDTFRFAPLSQSQEDELPPSFMERWLRIVDRDMHFQLQKDLIDHNWLLKGEIMERRT</sequence>
<name>A0A168HB74_MUCCL</name>
<evidence type="ECO:0000313" key="1">
    <source>
        <dbReference type="EMBL" id="OAC98585.1"/>
    </source>
</evidence>
<dbReference type="STRING" id="747725.A0A168HB74"/>
<dbReference type="Proteomes" id="UP000077051">
    <property type="component" value="Unassembled WGS sequence"/>
</dbReference>
<keyword evidence="2" id="KW-1185">Reference proteome</keyword>
<dbReference type="PANTHER" id="PTHR47150">
    <property type="entry name" value="OS12G0169200 PROTEIN"/>
    <property type="match status" value="1"/>
</dbReference>
<dbReference type="Pfam" id="PF04827">
    <property type="entry name" value="Plant_tran"/>
    <property type="match status" value="1"/>
</dbReference>
<gene>
    <name evidence="1" type="ORF">MUCCIDRAFT_86330</name>
</gene>
<accession>A0A168HB74</accession>
<dbReference type="AlphaFoldDB" id="A0A168HB74"/>
<evidence type="ECO:0000313" key="2">
    <source>
        <dbReference type="Proteomes" id="UP000077051"/>
    </source>
</evidence>
<dbReference type="OrthoDB" id="2290122at2759"/>
<dbReference type="VEuPathDB" id="FungiDB:MUCCIDRAFT_86330"/>
<evidence type="ECO:0008006" key="3">
    <source>
        <dbReference type="Google" id="ProtNLM"/>
    </source>
</evidence>
<reference evidence="1 2" key="1">
    <citation type="submission" date="2015-06" db="EMBL/GenBank/DDBJ databases">
        <title>Expansion of signal transduction pathways in fungi by whole-genome duplication.</title>
        <authorList>
            <consortium name="DOE Joint Genome Institute"/>
            <person name="Corrochano L.M."/>
            <person name="Kuo A."/>
            <person name="Marcet-Houben M."/>
            <person name="Polaino S."/>
            <person name="Salamov A."/>
            <person name="Villalobos J.M."/>
            <person name="Alvarez M.I."/>
            <person name="Avalos J."/>
            <person name="Benito E.P."/>
            <person name="Benoit I."/>
            <person name="Burger G."/>
            <person name="Camino L.P."/>
            <person name="Canovas D."/>
            <person name="Cerda-Olmedo E."/>
            <person name="Cheng J.-F."/>
            <person name="Dominguez A."/>
            <person name="Elias M."/>
            <person name="Eslava A.P."/>
            <person name="Glaser F."/>
            <person name="Grimwood J."/>
            <person name="Gutierrez G."/>
            <person name="Heitman J."/>
            <person name="Henrissat B."/>
            <person name="Iturriaga E.A."/>
            <person name="Lang B.F."/>
            <person name="Lavin J.L."/>
            <person name="Lee S."/>
            <person name="Li W."/>
            <person name="Lindquist E."/>
            <person name="Lopez-Garcia S."/>
            <person name="Luque E.M."/>
            <person name="Marcos A.T."/>
            <person name="Martin J."/>
            <person name="Mccluskey K."/>
            <person name="Medina H.R."/>
            <person name="Miralles-Duran A."/>
            <person name="Miyazaki A."/>
            <person name="Munoz-Torres E."/>
            <person name="Oguiza J.A."/>
            <person name="Ohm R."/>
            <person name="Olmedo M."/>
            <person name="Orejas M."/>
            <person name="Ortiz-Castellanos L."/>
            <person name="Pisabarro A.G."/>
            <person name="Rodriguez-Romero J."/>
            <person name="Ruiz-Herrera J."/>
            <person name="Ruiz-Vazquez R."/>
            <person name="Sanz C."/>
            <person name="Schackwitz W."/>
            <person name="Schmutz J."/>
            <person name="Shahriari M."/>
            <person name="Shelest E."/>
            <person name="Silva-Franco F."/>
            <person name="Soanes D."/>
            <person name="Syed K."/>
            <person name="Tagua V.G."/>
            <person name="Talbot N.J."/>
            <person name="Thon M."/>
            <person name="De Vries R.P."/>
            <person name="Wiebenga A."/>
            <person name="Yadav J.S."/>
            <person name="Braun E.L."/>
            <person name="Baker S."/>
            <person name="Garre V."/>
            <person name="Horwitz B."/>
            <person name="Torres-Martinez S."/>
            <person name="Idnurm A."/>
            <person name="Herrera-Estrella A."/>
            <person name="Gabaldon T."/>
            <person name="Grigoriev I.V."/>
        </authorList>
    </citation>
    <scope>NUCLEOTIDE SEQUENCE [LARGE SCALE GENOMIC DNA]</scope>
    <source>
        <strain evidence="1 2">CBS 277.49</strain>
    </source>
</reference>
<protein>
    <recommendedName>
        <fullName evidence="3">DDE Tnp4 domain-containing protein</fullName>
    </recommendedName>
</protein>
<comment type="caution">
    <text evidence="1">The sequence shown here is derived from an EMBL/GenBank/DDBJ whole genome shotgun (WGS) entry which is preliminary data.</text>
</comment>
<proteinExistence type="predicted"/>
<organism evidence="1 2">
    <name type="scientific">Mucor lusitanicus CBS 277.49</name>
    <dbReference type="NCBI Taxonomy" id="747725"/>
    <lineage>
        <taxon>Eukaryota</taxon>
        <taxon>Fungi</taxon>
        <taxon>Fungi incertae sedis</taxon>
        <taxon>Mucoromycota</taxon>
        <taxon>Mucoromycotina</taxon>
        <taxon>Mucoromycetes</taxon>
        <taxon>Mucorales</taxon>
        <taxon>Mucorineae</taxon>
        <taxon>Mucoraceae</taxon>
        <taxon>Mucor</taxon>
    </lineage>
</organism>
<dbReference type="PANTHER" id="PTHR47150:SF5">
    <property type="entry name" value="OS07G0546750 PROTEIN"/>
    <property type="match status" value="1"/>
</dbReference>
<dbReference type="EMBL" id="AMYB01000010">
    <property type="protein sequence ID" value="OAC98585.1"/>
    <property type="molecule type" value="Genomic_DNA"/>
</dbReference>
<dbReference type="InterPro" id="IPR006912">
    <property type="entry name" value="Harbinger_derived_prot"/>
</dbReference>